<feature type="compositionally biased region" description="Low complexity" evidence="1">
    <location>
        <begin position="176"/>
        <end position="191"/>
    </location>
</feature>
<dbReference type="EMBL" id="JADGJD010002311">
    <property type="protein sequence ID" value="KAJ3033305.1"/>
    <property type="molecule type" value="Genomic_DNA"/>
</dbReference>
<proteinExistence type="predicted"/>
<dbReference type="AlphaFoldDB" id="A0AAD5S109"/>
<name>A0AAD5S109_9FUNG</name>
<keyword evidence="3" id="KW-1185">Reference proteome</keyword>
<gene>
    <name evidence="2" type="ORF">HK097_004910</name>
</gene>
<evidence type="ECO:0000313" key="3">
    <source>
        <dbReference type="Proteomes" id="UP001212841"/>
    </source>
</evidence>
<feature type="region of interest" description="Disordered" evidence="1">
    <location>
        <begin position="144"/>
        <end position="191"/>
    </location>
</feature>
<reference evidence="2" key="1">
    <citation type="submission" date="2020-05" db="EMBL/GenBank/DDBJ databases">
        <title>Phylogenomic resolution of chytrid fungi.</title>
        <authorList>
            <person name="Stajich J.E."/>
            <person name="Amses K."/>
            <person name="Simmons R."/>
            <person name="Seto K."/>
            <person name="Myers J."/>
            <person name="Bonds A."/>
            <person name="Quandt C.A."/>
            <person name="Barry K."/>
            <person name="Liu P."/>
            <person name="Grigoriev I."/>
            <person name="Longcore J.E."/>
            <person name="James T.Y."/>
        </authorList>
    </citation>
    <scope>NUCLEOTIDE SEQUENCE</scope>
    <source>
        <strain evidence="2">JEL0318</strain>
    </source>
</reference>
<comment type="caution">
    <text evidence="2">The sequence shown here is derived from an EMBL/GenBank/DDBJ whole genome shotgun (WGS) entry which is preliminary data.</text>
</comment>
<sequence length="302" mass="33246">MTTPSLPDLPASILQAATTSNSNVITIDRLEKVLLRDIKLALRAGPPSRLQALLDNWAKVSSRDCLVEVGMQFISKERHLGERVLLMAFARGPLEGRVNRVVFAIGVVYLATIQFYLSKWDESKQTLHRAILLLDAITEELTSPTTSLTTQTGPPPIPATPTVLNPASLPSKSRKSSTITRSTSSLSSLSRLSSAQSLTSIASPKTPHQQQQHQHSHLTLLTLQTSLHLCIISLLLASPDPYTTLKTLSRLHSPTLVLEQQKHAFIELIRAMAYVQMGDLEEAVKVLERRRGVEMGLEGVRE</sequence>
<evidence type="ECO:0000313" key="2">
    <source>
        <dbReference type="EMBL" id="KAJ3033305.1"/>
    </source>
</evidence>
<evidence type="ECO:0000256" key="1">
    <source>
        <dbReference type="SAM" id="MobiDB-lite"/>
    </source>
</evidence>
<protein>
    <submittedName>
        <fullName evidence="2">Uncharacterized protein</fullName>
    </submittedName>
</protein>
<organism evidence="2 3">
    <name type="scientific">Rhizophlyctis rosea</name>
    <dbReference type="NCBI Taxonomy" id="64517"/>
    <lineage>
        <taxon>Eukaryota</taxon>
        <taxon>Fungi</taxon>
        <taxon>Fungi incertae sedis</taxon>
        <taxon>Chytridiomycota</taxon>
        <taxon>Chytridiomycota incertae sedis</taxon>
        <taxon>Chytridiomycetes</taxon>
        <taxon>Rhizophlyctidales</taxon>
        <taxon>Rhizophlyctidaceae</taxon>
        <taxon>Rhizophlyctis</taxon>
    </lineage>
</organism>
<dbReference type="Proteomes" id="UP001212841">
    <property type="component" value="Unassembled WGS sequence"/>
</dbReference>
<feature type="non-terminal residue" evidence="2">
    <location>
        <position position="1"/>
    </location>
</feature>
<accession>A0AAD5S109</accession>